<protein>
    <submittedName>
        <fullName evidence="2">Uncharacterized protein</fullName>
    </submittedName>
</protein>
<sequence length="84" mass="9823">MGTTDVTYFMYSKIFRCLRTGEGRKITCDHGYGSLDVGQGLTSVVFDQTFHKRADDSYDKRRRFYWCSVNFWHVSFLLTDVSDS</sequence>
<proteinExistence type="predicted"/>
<reference evidence="2" key="1">
    <citation type="submission" date="2022-11" db="UniProtKB">
        <authorList>
            <consortium name="WormBaseParasite"/>
        </authorList>
    </citation>
    <scope>IDENTIFICATION</scope>
</reference>
<accession>A0A915HN90</accession>
<dbReference type="WBParaSite" id="nRc.2.0.1.t02822-RA">
    <property type="protein sequence ID" value="nRc.2.0.1.t02822-RA"/>
    <property type="gene ID" value="nRc.2.0.1.g02822"/>
</dbReference>
<name>A0A915HN90_ROMCU</name>
<evidence type="ECO:0000313" key="1">
    <source>
        <dbReference type="Proteomes" id="UP000887565"/>
    </source>
</evidence>
<evidence type="ECO:0000313" key="2">
    <source>
        <dbReference type="WBParaSite" id="nRc.2.0.1.t02822-RA"/>
    </source>
</evidence>
<dbReference type="Proteomes" id="UP000887565">
    <property type="component" value="Unplaced"/>
</dbReference>
<organism evidence="1 2">
    <name type="scientific">Romanomermis culicivorax</name>
    <name type="common">Nematode worm</name>
    <dbReference type="NCBI Taxonomy" id="13658"/>
    <lineage>
        <taxon>Eukaryota</taxon>
        <taxon>Metazoa</taxon>
        <taxon>Ecdysozoa</taxon>
        <taxon>Nematoda</taxon>
        <taxon>Enoplea</taxon>
        <taxon>Dorylaimia</taxon>
        <taxon>Mermithida</taxon>
        <taxon>Mermithoidea</taxon>
        <taxon>Mermithidae</taxon>
        <taxon>Romanomermis</taxon>
    </lineage>
</organism>
<keyword evidence="1" id="KW-1185">Reference proteome</keyword>
<dbReference type="AlphaFoldDB" id="A0A915HN90"/>